<sequence length="154" mass="17294">MREVEVILHNVRSAHNVGSILRTADASGVSHVYLSGYTPLPKDRFGRINKDIAKTALGAEKFVPWSHVPDPFKLILMLKKRGWRIVGVEQDPQARNYRMFKTKAPTVFVFGNEVRGLSTRLRKACNSLIEIPMHGRKESLNVSVAAGIILFSVR</sequence>
<dbReference type="GO" id="GO:0003723">
    <property type="term" value="F:RNA binding"/>
    <property type="evidence" value="ECO:0007669"/>
    <property type="project" value="InterPro"/>
</dbReference>
<dbReference type="InterPro" id="IPR029026">
    <property type="entry name" value="tRNA_m1G_MTases_N"/>
</dbReference>
<dbReference type="PANTHER" id="PTHR46429">
    <property type="entry name" value="23S RRNA (GUANOSINE-2'-O-)-METHYLTRANSFERASE RLMB"/>
    <property type="match status" value="1"/>
</dbReference>
<evidence type="ECO:0000313" key="4">
    <source>
        <dbReference type="EMBL" id="OGG74135.1"/>
    </source>
</evidence>
<evidence type="ECO:0000256" key="1">
    <source>
        <dbReference type="ARBA" id="ARBA00022603"/>
    </source>
</evidence>
<dbReference type="Pfam" id="PF00588">
    <property type="entry name" value="SpoU_methylase"/>
    <property type="match status" value="1"/>
</dbReference>
<evidence type="ECO:0000259" key="3">
    <source>
        <dbReference type="Pfam" id="PF00588"/>
    </source>
</evidence>
<dbReference type="STRING" id="1798513.A3A40_03145"/>
<dbReference type="Proteomes" id="UP000178427">
    <property type="component" value="Unassembled WGS sequence"/>
</dbReference>
<dbReference type="GO" id="GO:0005829">
    <property type="term" value="C:cytosol"/>
    <property type="evidence" value="ECO:0007669"/>
    <property type="project" value="TreeGrafter"/>
</dbReference>
<proteinExistence type="predicted"/>
<reference evidence="4 5" key="1">
    <citation type="journal article" date="2016" name="Nat. Commun.">
        <title>Thousands of microbial genomes shed light on interconnected biogeochemical processes in an aquifer system.</title>
        <authorList>
            <person name="Anantharaman K."/>
            <person name="Brown C.T."/>
            <person name="Hug L.A."/>
            <person name="Sharon I."/>
            <person name="Castelle C.J."/>
            <person name="Probst A.J."/>
            <person name="Thomas B.C."/>
            <person name="Singh A."/>
            <person name="Wilkins M.J."/>
            <person name="Karaoz U."/>
            <person name="Brodie E.L."/>
            <person name="Williams K.H."/>
            <person name="Hubbard S.S."/>
            <person name="Banfield J.F."/>
        </authorList>
    </citation>
    <scope>NUCLEOTIDE SEQUENCE [LARGE SCALE GENOMIC DNA]</scope>
</reference>
<evidence type="ECO:0000313" key="5">
    <source>
        <dbReference type="Proteomes" id="UP000178427"/>
    </source>
</evidence>
<evidence type="ECO:0000256" key="2">
    <source>
        <dbReference type="ARBA" id="ARBA00022679"/>
    </source>
</evidence>
<dbReference type="PANTHER" id="PTHR46429:SF1">
    <property type="entry name" value="23S RRNA (GUANOSINE-2'-O-)-METHYLTRANSFERASE RLMB"/>
    <property type="match status" value="1"/>
</dbReference>
<dbReference type="InterPro" id="IPR029028">
    <property type="entry name" value="Alpha/beta_knot_MTases"/>
</dbReference>
<gene>
    <name evidence="4" type="ORF">A3A40_03145</name>
</gene>
<keyword evidence="1" id="KW-0489">Methyltransferase</keyword>
<dbReference type="GO" id="GO:0032259">
    <property type="term" value="P:methylation"/>
    <property type="evidence" value="ECO:0007669"/>
    <property type="project" value="UniProtKB-KW"/>
</dbReference>
<comment type="caution">
    <text evidence="4">The sequence shown here is derived from an EMBL/GenBank/DDBJ whole genome shotgun (WGS) entry which is preliminary data.</text>
</comment>
<organism evidence="4 5">
    <name type="scientific">Candidatus Kaiserbacteria bacterium RIFCSPLOWO2_01_FULL_54_20</name>
    <dbReference type="NCBI Taxonomy" id="1798513"/>
    <lineage>
        <taxon>Bacteria</taxon>
        <taxon>Candidatus Kaiseribacteriota</taxon>
    </lineage>
</organism>
<feature type="domain" description="tRNA/rRNA methyltransferase SpoU type" evidence="3">
    <location>
        <begin position="4"/>
        <end position="151"/>
    </location>
</feature>
<keyword evidence="2" id="KW-0808">Transferase</keyword>
<accession>A0A1F6EKG6</accession>
<dbReference type="GO" id="GO:0006396">
    <property type="term" value="P:RNA processing"/>
    <property type="evidence" value="ECO:0007669"/>
    <property type="project" value="InterPro"/>
</dbReference>
<dbReference type="GO" id="GO:0008173">
    <property type="term" value="F:RNA methyltransferase activity"/>
    <property type="evidence" value="ECO:0007669"/>
    <property type="project" value="InterPro"/>
</dbReference>
<protein>
    <recommendedName>
        <fullName evidence="3">tRNA/rRNA methyltransferase SpoU type domain-containing protein</fullName>
    </recommendedName>
</protein>
<dbReference type="InterPro" id="IPR001537">
    <property type="entry name" value="SpoU_MeTrfase"/>
</dbReference>
<name>A0A1F6EKG6_9BACT</name>
<dbReference type="AlphaFoldDB" id="A0A1F6EKG6"/>
<dbReference type="CDD" id="cd18097">
    <property type="entry name" value="SpoU-like"/>
    <property type="match status" value="1"/>
</dbReference>
<dbReference type="InterPro" id="IPR004441">
    <property type="entry name" value="rRNA_MeTrfase_TrmH"/>
</dbReference>
<dbReference type="Gene3D" id="3.40.1280.10">
    <property type="match status" value="1"/>
</dbReference>
<dbReference type="SUPFAM" id="SSF75217">
    <property type="entry name" value="alpha/beta knot"/>
    <property type="match status" value="1"/>
</dbReference>
<dbReference type="EMBL" id="MFMA01000005">
    <property type="protein sequence ID" value="OGG74135.1"/>
    <property type="molecule type" value="Genomic_DNA"/>
</dbReference>